<name>E2Q3T7_STRCL</name>
<accession>E2Q3T7</accession>
<feature type="transmembrane region" description="Helical" evidence="2">
    <location>
        <begin position="218"/>
        <end position="236"/>
    </location>
</feature>
<feature type="region of interest" description="Disordered" evidence="1">
    <location>
        <begin position="1"/>
        <end position="27"/>
    </location>
</feature>
<keyword evidence="2" id="KW-0812">Transmembrane</keyword>
<dbReference type="STRING" id="1901.BB341_19150"/>
<feature type="transmembrane region" description="Helical" evidence="2">
    <location>
        <begin position="248"/>
        <end position="268"/>
    </location>
</feature>
<feature type="transmembrane region" description="Helical" evidence="2">
    <location>
        <begin position="47"/>
        <end position="67"/>
    </location>
</feature>
<dbReference type="AlphaFoldDB" id="E2Q3T7"/>
<proteinExistence type="predicted"/>
<dbReference type="RefSeq" id="WP_003960501.1">
    <property type="nucleotide sequence ID" value="NZ_CM000913.1"/>
</dbReference>
<dbReference type="GeneID" id="93731572"/>
<gene>
    <name evidence="3" type="ORF">SCLAV_1832</name>
</gene>
<evidence type="ECO:0000313" key="3">
    <source>
        <dbReference type="EMBL" id="EFG06907.1"/>
    </source>
</evidence>
<dbReference type="Proteomes" id="UP000002357">
    <property type="component" value="Chromosome"/>
</dbReference>
<feature type="transmembrane region" description="Helical" evidence="2">
    <location>
        <begin position="433"/>
        <end position="452"/>
    </location>
</feature>
<dbReference type="eggNOG" id="COG5278">
    <property type="taxonomic scope" value="Bacteria"/>
</dbReference>
<evidence type="ECO:0000256" key="1">
    <source>
        <dbReference type="SAM" id="MobiDB-lite"/>
    </source>
</evidence>
<reference evidence="3 4" key="1">
    <citation type="journal article" date="2010" name="Genome Biol. Evol.">
        <title>The sequence of a 1.8-mb bacterial linear plasmid reveals a rich evolutionary reservoir of secondary metabolic pathways.</title>
        <authorList>
            <person name="Medema M.H."/>
            <person name="Trefzer A."/>
            <person name="Kovalchuk A."/>
            <person name="van den Berg M."/>
            <person name="Mueller U."/>
            <person name="Heijne W."/>
            <person name="Wu L."/>
            <person name="Alam M.T."/>
            <person name="Ronning C.M."/>
            <person name="Nierman W.C."/>
            <person name="Bovenberg R.A.L."/>
            <person name="Breitling R."/>
            <person name="Takano E."/>
        </authorList>
    </citation>
    <scope>NUCLEOTIDE SEQUENCE [LARGE SCALE GENOMIC DNA]</scope>
    <source>
        <strain evidence="4">ATCC 27064 / DSM 738 / JCM 4710 / NBRC 13307 / NCIMB 12785 / NRRL 3585 / VKM Ac-602</strain>
    </source>
</reference>
<dbReference type="EMBL" id="CM000913">
    <property type="protein sequence ID" value="EFG06907.1"/>
    <property type="molecule type" value="Genomic_DNA"/>
</dbReference>
<keyword evidence="2" id="KW-0472">Membrane</keyword>
<keyword evidence="2" id="KW-1133">Transmembrane helix</keyword>
<protein>
    <submittedName>
        <fullName evidence="3">Putative secreted protein</fullName>
    </submittedName>
</protein>
<evidence type="ECO:0000313" key="4">
    <source>
        <dbReference type="Proteomes" id="UP000002357"/>
    </source>
</evidence>
<dbReference type="KEGG" id="sclf:BB341_19150"/>
<keyword evidence="4" id="KW-1185">Reference proteome</keyword>
<organism evidence="3 4">
    <name type="scientific">Streptomyces clavuligerus</name>
    <dbReference type="NCBI Taxonomy" id="1901"/>
    <lineage>
        <taxon>Bacteria</taxon>
        <taxon>Bacillati</taxon>
        <taxon>Actinomycetota</taxon>
        <taxon>Actinomycetes</taxon>
        <taxon>Kitasatosporales</taxon>
        <taxon>Streptomycetaceae</taxon>
        <taxon>Streptomyces</taxon>
    </lineage>
</organism>
<sequence>MTRLQEAVRGRPASAEGPAGRPPAGRTALTEARGRLRAMATTEPGRLRIIGAALAALVLAFGAATALDVTDRARAADDVVSRSQPLSARAGELYHSLAAADTAASSAFLAESDEEPPTVRKEYEDRIAHASTLLITAASHMGDSDAAAAQITRLNRELPLYRGRIETARTYNRQGLPLGGAYLRFANDQMTRMLLPAAERLYREEAARLGEDDREARFWPVVALTAGVLALGALGWAQWRLRHRTNRVVNPGLLASTAAAAALLLWLAGAHGMAVAGLGEAKEKGQDSLQVLTDARIHALKARAQENLALVARGATLTDEEGRDQYATEFDRGMSRFKERLSRAVELADDTAGRTPLKTAGTNAGAWEVRHGEVSRAEQAGDYKGALRKVIGGDDTSQGIFDRLDRALEEAIGHEQREFTRAAESGRDSLDPLPAGAALLAVLGAAGAVLGLNRRLAEYR</sequence>
<evidence type="ECO:0000256" key="2">
    <source>
        <dbReference type="SAM" id="Phobius"/>
    </source>
</evidence>